<name>A0A2H5QP15_CITUN</name>
<sequence length="55" mass="6166">MSFSPLTCCHVTNQQIVTLHQSMSCHRSVYVNSVVNSNMDSIIHVNNVIFLLCLS</sequence>
<gene>
    <name evidence="1" type="ORF">CUMW_248050</name>
</gene>
<dbReference type="Proteomes" id="UP000236630">
    <property type="component" value="Unassembled WGS sequence"/>
</dbReference>
<evidence type="ECO:0000313" key="2">
    <source>
        <dbReference type="Proteomes" id="UP000236630"/>
    </source>
</evidence>
<reference evidence="1 2" key="1">
    <citation type="journal article" date="2017" name="Front. Genet.">
        <title>Draft sequencing of the heterozygous diploid genome of Satsuma (Citrus unshiu Marc.) using a hybrid assembly approach.</title>
        <authorList>
            <person name="Shimizu T."/>
            <person name="Tanizawa Y."/>
            <person name="Mochizuki T."/>
            <person name="Nagasaki H."/>
            <person name="Yoshioka T."/>
            <person name="Toyoda A."/>
            <person name="Fujiyama A."/>
            <person name="Kaminuma E."/>
            <person name="Nakamura Y."/>
        </authorList>
    </citation>
    <scope>NUCLEOTIDE SEQUENCE [LARGE SCALE GENOMIC DNA]</scope>
    <source>
        <strain evidence="2">cv. Miyagawa wase</strain>
    </source>
</reference>
<dbReference type="EMBL" id="BDQV01000567">
    <property type="protein sequence ID" value="GAY66350.1"/>
    <property type="molecule type" value="Genomic_DNA"/>
</dbReference>
<keyword evidence="2" id="KW-1185">Reference proteome</keyword>
<proteinExistence type="predicted"/>
<protein>
    <submittedName>
        <fullName evidence="1">Uncharacterized protein</fullName>
    </submittedName>
</protein>
<accession>A0A2H5QP15</accession>
<evidence type="ECO:0000313" key="1">
    <source>
        <dbReference type="EMBL" id="GAY66350.1"/>
    </source>
</evidence>
<comment type="caution">
    <text evidence="1">The sequence shown here is derived from an EMBL/GenBank/DDBJ whole genome shotgun (WGS) entry which is preliminary data.</text>
</comment>
<dbReference type="AlphaFoldDB" id="A0A2H5QP15"/>
<organism evidence="1 2">
    <name type="scientific">Citrus unshiu</name>
    <name type="common">Satsuma mandarin</name>
    <name type="synonym">Citrus nobilis var. unshiu</name>
    <dbReference type="NCBI Taxonomy" id="55188"/>
    <lineage>
        <taxon>Eukaryota</taxon>
        <taxon>Viridiplantae</taxon>
        <taxon>Streptophyta</taxon>
        <taxon>Embryophyta</taxon>
        <taxon>Tracheophyta</taxon>
        <taxon>Spermatophyta</taxon>
        <taxon>Magnoliopsida</taxon>
        <taxon>eudicotyledons</taxon>
        <taxon>Gunneridae</taxon>
        <taxon>Pentapetalae</taxon>
        <taxon>rosids</taxon>
        <taxon>malvids</taxon>
        <taxon>Sapindales</taxon>
        <taxon>Rutaceae</taxon>
        <taxon>Aurantioideae</taxon>
        <taxon>Citrus</taxon>
    </lineage>
</organism>